<dbReference type="AlphaFoldDB" id="A0A1C6RLQ7"/>
<feature type="transmembrane region" description="Helical" evidence="2">
    <location>
        <begin position="272"/>
        <end position="289"/>
    </location>
</feature>
<feature type="compositionally biased region" description="Polar residues" evidence="1">
    <location>
        <begin position="24"/>
        <end position="39"/>
    </location>
</feature>
<name>A0A1C6RLQ7_9ACTN</name>
<keyword evidence="2" id="KW-0812">Transmembrane</keyword>
<evidence type="ECO:0000256" key="2">
    <source>
        <dbReference type="SAM" id="Phobius"/>
    </source>
</evidence>
<gene>
    <name evidence="3" type="ORF">GA0070616_1432</name>
</gene>
<organism evidence="3 4">
    <name type="scientific">Micromonospora nigra</name>
    <dbReference type="NCBI Taxonomy" id="145857"/>
    <lineage>
        <taxon>Bacteria</taxon>
        <taxon>Bacillati</taxon>
        <taxon>Actinomycetota</taxon>
        <taxon>Actinomycetes</taxon>
        <taxon>Micromonosporales</taxon>
        <taxon>Micromonosporaceae</taxon>
        <taxon>Micromonospora</taxon>
    </lineage>
</organism>
<accession>A0A1C6RLQ7</accession>
<evidence type="ECO:0000256" key="1">
    <source>
        <dbReference type="SAM" id="MobiDB-lite"/>
    </source>
</evidence>
<feature type="transmembrane region" description="Helical" evidence="2">
    <location>
        <begin position="243"/>
        <end position="260"/>
    </location>
</feature>
<feature type="region of interest" description="Disordered" evidence="1">
    <location>
        <begin position="325"/>
        <end position="352"/>
    </location>
</feature>
<feature type="region of interest" description="Disordered" evidence="1">
    <location>
        <begin position="1"/>
        <end position="39"/>
    </location>
</feature>
<protein>
    <submittedName>
        <fullName evidence="3">Uncharacterized protein</fullName>
    </submittedName>
</protein>
<reference evidence="3 4" key="1">
    <citation type="submission" date="2016-06" db="EMBL/GenBank/DDBJ databases">
        <authorList>
            <person name="Kjaerup R.B."/>
            <person name="Dalgaard T.S."/>
            <person name="Juul-Madsen H.R."/>
        </authorList>
    </citation>
    <scope>NUCLEOTIDE SEQUENCE [LARGE SCALE GENOMIC DNA]</scope>
    <source>
        <strain evidence="3 4">DSM 43818</strain>
    </source>
</reference>
<dbReference type="STRING" id="145857.GA0070616_1432"/>
<feature type="transmembrane region" description="Helical" evidence="2">
    <location>
        <begin position="309"/>
        <end position="327"/>
    </location>
</feature>
<evidence type="ECO:0000313" key="3">
    <source>
        <dbReference type="EMBL" id="SCL18102.1"/>
    </source>
</evidence>
<keyword evidence="2" id="KW-1133">Transmembrane helix</keyword>
<sequence>MAEISYPDELPEDDQQEEVRRPQEVTSTSQSKSPSMEATLSTANFARTIDVASLARSMEATLSTANFARTIDVASLARSMEATLSTANFARTIDVASLARSMEATLSTANFARTIDVASLARSMEATLSTANFARTIDVASLARSMEATLSTANFARTIDMASLARSMEATLSTANFARTIDVASLARSMEATLAALEGISFPAGLQPADVLRQESAELISDPAGWFADIADAARSGVESAKHALFLAQYLFGCFLLFARRLDPSAKTIERFGPIIALSVLLVVAGGVVEAKDPKLIEKINDRLSTPLGLLGVFLGVVGGTQTVSRAKRHKPSKPRRGSSKPRRKVIRRYLR</sequence>
<evidence type="ECO:0000313" key="4">
    <source>
        <dbReference type="Proteomes" id="UP000199699"/>
    </source>
</evidence>
<feature type="compositionally biased region" description="Basic residues" evidence="1">
    <location>
        <begin position="326"/>
        <end position="352"/>
    </location>
</feature>
<keyword evidence="2" id="KW-0472">Membrane</keyword>
<keyword evidence="4" id="KW-1185">Reference proteome</keyword>
<dbReference type="Proteomes" id="UP000199699">
    <property type="component" value="Unassembled WGS sequence"/>
</dbReference>
<proteinExistence type="predicted"/>
<dbReference type="EMBL" id="FMHT01000003">
    <property type="protein sequence ID" value="SCL18102.1"/>
    <property type="molecule type" value="Genomic_DNA"/>
</dbReference>